<evidence type="ECO:0000313" key="10">
    <source>
        <dbReference type="RefSeq" id="XP_014669406.1"/>
    </source>
</evidence>
<reference evidence="10" key="1">
    <citation type="submission" date="2025-08" db="UniProtKB">
        <authorList>
            <consortium name="RefSeq"/>
        </authorList>
    </citation>
    <scope>IDENTIFICATION</scope>
</reference>
<dbReference type="RefSeq" id="XP_014669406.1">
    <property type="nucleotide sequence ID" value="XM_014813920.1"/>
</dbReference>
<feature type="region of interest" description="Disordered" evidence="7">
    <location>
        <begin position="319"/>
        <end position="371"/>
    </location>
</feature>
<dbReference type="PANTHER" id="PTHR46465:SF2">
    <property type="entry name" value="LATERAL SIGNALING TARGET PROTEIN 2 HOMOLOG"/>
    <property type="match status" value="1"/>
</dbReference>
<name>A0ABM1EB35_PRICU</name>
<comment type="similarity">
    <text evidence="2">Belongs to the lst-2 family.</text>
</comment>
<evidence type="ECO:0000256" key="6">
    <source>
        <dbReference type="PROSITE-ProRule" id="PRU00091"/>
    </source>
</evidence>
<dbReference type="InterPro" id="IPR043269">
    <property type="entry name" value="FYVE_LST2"/>
</dbReference>
<evidence type="ECO:0000256" key="4">
    <source>
        <dbReference type="ARBA" id="ARBA00022771"/>
    </source>
</evidence>
<keyword evidence="3" id="KW-0479">Metal-binding</keyword>
<feature type="compositionally biased region" description="Acidic residues" evidence="7">
    <location>
        <begin position="484"/>
        <end position="494"/>
    </location>
</feature>
<dbReference type="PROSITE" id="PS50178">
    <property type="entry name" value="ZF_FYVE"/>
    <property type="match status" value="1"/>
</dbReference>
<dbReference type="InterPro" id="IPR013083">
    <property type="entry name" value="Znf_RING/FYVE/PHD"/>
</dbReference>
<feature type="region of interest" description="Disordered" evidence="7">
    <location>
        <begin position="584"/>
        <end position="614"/>
    </location>
</feature>
<evidence type="ECO:0000256" key="1">
    <source>
        <dbReference type="ARBA" id="ARBA00003580"/>
    </source>
</evidence>
<dbReference type="CDD" id="cd15731">
    <property type="entry name" value="FYVE_LST2"/>
    <property type="match status" value="1"/>
</dbReference>
<feature type="compositionally biased region" description="Gly residues" evidence="7">
    <location>
        <begin position="423"/>
        <end position="436"/>
    </location>
</feature>
<dbReference type="GeneID" id="106810539"/>
<evidence type="ECO:0000256" key="3">
    <source>
        <dbReference type="ARBA" id="ARBA00022723"/>
    </source>
</evidence>
<proteinExistence type="inferred from homology"/>
<evidence type="ECO:0000313" key="9">
    <source>
        <dbReference type="Proteomes" id="UP000695022"/>
    </source>
</evidence>
<keyword evidence="5" id="KW-0862">Zinc</keyword>
<gene>
    <name evidence="10" type="primary">LOC106810539</name>
</gene>
<feature type="domain" description="FYVE-type" evidence="8">
    <location>
        <begin position="781"/>
        <end position="841"/>
    </location>
</feature>
<dbReference type="Proteomes" id="UP000695022">
    <property type="component" value="Unplaced"/>
</dbReference>
<dbReference type="PANTHER" id="PTHR46465">
    <property type="entry name" value="LATERAL SIGNALING TARGET PROTEIN 2 HOMOLOG"/>
    <property type="match status" value="1"/>
</dbReference>
<sequence>MISIRKWFYKPKRNDTSMLAQFFHADEELNQIAAELDSFDGRKDPERCTMLVNQLRQCQDKVLNTVNSMMAEAIPTHRANRDFRVKFPDDVLQDNLFGQLWFGAECLAAGSSIMNREAESSSMRPLAKAVTRSLEHLRHLLRDQALRNCGLYSERVTRMIVACDCLTVLSSLGAFSYVSAMVPVKTMKEYDIMQEVIVLFSETVQSGLIVYPEGPLNVDQFAEDMCEMFRPFQSLLYKIRELLWTLSTSELYQLERALCSSEQPIVAATTTADSPTLVRAYARADATDFIQRFYLDHPECEEFVDVLYGTRCCGGGGGGGSGSAHVSPSDATVVADDDDDDDDDRDCCCVEDDEDEEDDGVETTIADSDSQEDFIAAQNFIAMQESFSEILENVIEGKVAAAGDVDDDDDESNCGARSPRSSSGGGGGGEVSGVVGGSLPKDSGLHSESEEEAERCGGEGETPRGGSARRESATAVNCDRHAEEEEEEEEEEQETPVTIASDRARGGGGARSGCDSRNGASHEEGVGASTETTVEDSPEARLDASEPRLDPAVRAAVEGTFGDLISEETVDIVYGLFLGDAPCKRSPRARRRGNDDDDNAPHGGAADANPKSESSKIREFFPAAAAAESYGSGDTSSYNSECNDDEEIALAMQAAEISMRNAVRAKFHSSEDLIHRLFVCICGVADQLQTNYASDLRNILKWVFEINSTHPLVGAGDGYRGDDDEDAEDAADEEAVVAALLQSRLRVSRGTQSEAILSSPSQPSPSRQRSTIEEPPPWVPDDQSSCCVSCKAMFTVVRRRHHCRNCGKIFCARCSCNSVPLPKYGHTKPVRVCNRCYMYQVTPFTVD</sequence>
<feature type="compositionally biased region" description="Low complexity" evidence="7">
    <location>
        <begin position="758"/>
        <end position="769"/>
    </location>
</feature>
<feature type="compositionally biased region" description="Acidic residues" evidence="7">
    <location>
        <begin position="335"/>
        <end position="361"/>
    </location>
</feature>
<dbReference type="SUPFAM" id="SSF57903">
    <property type="entry name" value="FYVE/PHD zinc finger"/>
    <property type="match status" value="1"/>
</dbReference>
<evidence type="ECO:0000256" key="5">
    <source>
        <dbReference type="ARBA" id="ARBA00022833"/>
    </source>
</evidence>
<dbReference type="InterPro" id="IPR000306">
    <property type="entry name" value="Znf_FYVE"/>
</dbReference>
<evidence type="ECO:0000256" key="2">
    <source>
        <dbReference type="ARBA" id="ARBA00008755"/>
    </source>
</evidence>
<evidence type="ECO:0000259" key="8">
    <source>
        <dbReference type="PROSITE" id="PS50178"/>
    </source>
</evidence>
<dbReference type="InterPro" id="IPR051118">
    <property type="entry name" value="LST-2"/>
</dbReference>
<comment type="function">
    <text evidence="1">Negative regulator of epidermal growth factor receptor (EGFR) signaling.</text>
</comment>
<keyword evidence="9" id="KW-1185">Reference proteome</keyword>
<organism evidence="9 10">
    <name type="scientific">Priapulus caudatus</name>
    <name type="common">Priapulid worm</name>
    <dbReference type="NCBI Taxonomy" id="37621"/>
    <lineage>
        <taxon>Eukaryota</taxon>
        <taxon>Metazoa</taxon>
        <taxon>Ecdysozoa</taxon>
        <taxon>Scalidophora</taxon>
        <taxon>Priapulida</taxon>
        <taxon>Priapulimorpha</taxon>
        <taxon>Priapulimorphida</taxon>
        <taxon>Priapulidae</taxon>
        <taxon>Priapulus</taxon>
    </lineage>
</organism>
<dbReference type="InterPro" id="IPR017455">
    <property type="entry name" value="Znf_FYVE-rel"/>
</dbReference>
<dbReference type="InterPro" id="IPR011011">
    <property type="entry name" value="Znf_FYVE_PHD"/>
</dbReference>
<accession>A0ABM1EB35</accession>
<feature type="compositionally biased region" description="Basic and acidic residues" evidence="7">
    <location>
        <begin position="538"/>
        <end position="547"/>
    </location>
</feature>
<evidence type="ECO:0000256" key="7">
    <source>
        <dbReference type="SAM" id="MobiDB-lite"/>
    </source>
</evidence>
<dbReference type="Gene3D" id="3.30.40.10">
    <property type="entry name" value="Zinc/RING finger domain, C3HC4 (zinc finger)"/>
    <property type="match status" value="1"/>
</dbReference>
<dbReference type="Pfam" id="PF01363">
    <property type="entry name" value="FYVE"/>
    <property type="match status" value="1"/>
</dbReference>
<feature type="region of interest" description="Disordered" evidence="7">
    <location>
        <begin position="403"/>
        <end position="547"/>
    </location>
</feature>
<protein>
    <submittedName>
        <fullName evidence="10">Lateral signaling target protein 2 homolog</fullName>
    </submittedName>
</protein>
<feature type="region of interest" description="Disordered" evidence="7">
    <location>
        <begin position="751"/>
        <end position="779"/>
    </location>
</feature>
<keyword evidence="4 6" id="KW-0863">Zinc-finger</keyword>
<dbReference type="SMART" id="SM00064">
    <property type="entry name" value="FYVE"/>
    <property type="match status" value="1"/>
</dbReference>
<feature type="compositionally biased region" description="Basic and acidic residues" evidence="7">
    <location>
        <begin position="443"/>
        <end position="483"/>
    </location>
</feature>